<feature type="transmembrane region" description="Helical" evidence="10">
    <location>
        <begin position="433"/>
        <end position="454"/>
    </location>
</feature>
<accession>A0ABY6ZLE2</accession>
<keyword evidence="4" id="KW-0808">Transferase</keyword>
<feature type="transmembrane region" description="Helical" evidence="10">
    <location>
        <begin position="300"/>
        <end position="321"/>
    </location>
</feature>
<evidence type="ECO:0000256" key="2">
    <source>
        <dbReference type="ARBA" id="ARBA00004922"/>
    </source>
</evidence>
<feature type="region of interest" description="Disordered" evidence="9">
    <location>
        <begin position="549"/>
        <end position="582"/>
    </location>
</feature>
<evidence type="ECO:0000256" key="9">
    <source>
        <dbReference type="SAM" id="MobiDB-lite"/>
    </source>
</evidence>
<keyword evidence="3" id="KW-0328">Glycosyltransferase</keyword>
<keyword evidence="12" id="KW-1185">Reference proteome</keyword>
<evidence type="ECO:0000256" key="5">
    <source>
        <dbReference type="ARBA" id="ARBA00022692"/>
    </source>
</evidence>
<feature type="transmembrane region" description="Helical" evidence="10">
    <location>
        <begin position="460"/>
        <end position="482"/>
    </location>
</feature>
<evidence type="ECO:0000256" key="1">
    <source>
        <dbReference type="ARBA" id="ARBA00004477"/>
    </source>
</evidence>
<dbReference type="InterPro" id="IPR004856">
    <property type="entry name" value="Glyco_trans_ALG6/ALG8"/>
</dbReference>
<comment type="pathway">
    <text evidence="2">Protein modification; protein glycosylation.</text>
</comment>
<feature type="transmembrane region" description="Helical" evidence="10">
    <location>
        <begin position="395"/>
        <end position="413"/>
    </location>
</feature>
<feature type="transmembrane region" description="Helical" evidence="10">
    <location>
        <begin position="139"/>
        <end position="156"/>
    </location>
</feature>
<name>A0ABY6ZLE2_9BACL</name>
<protein>
    <recommendedName>
        <fullName evidence="13">DUF2029 domain-containing protein</fullName>
    </recommendedName>
</protein>
<gene>
    <name evidence="11" type="ORF">NZD89_10255</name>
</gene>
<evidence type="ECO:0000256" key="3">
    <source>
        <dbReference type="ARBA" id="ARBA00022676"/>
    </source>
</evidence>
<comment type="subcellular location">
    <subcellularLocation>
        <location evidence="1">Endoplasmic reticulum membrane</location>
        <topology evidence="1">Multi-pass membrane protein</topology>
    </subcellularLocation>
</comment>
<proteinExistence type="predicted"/>
<organism evidence="11 12">
    <name type="scientific">Alicyclobacillus fastidiosus</name>
    <dbReference type="NCBI Taxonomy" id="392011"/>
    <lineage>
        <taxon>Bacteria</taxon>
        <taxon>Bacillati</taxon>
        <taxon>Bacillota</taxon>
        <taxon>Bacilli</taxon>
        <taxon>Bacillales</taxon>
        <taxon>Alicyclobacillaceae</taxon>
        <taxon>Alicyclobacillus</taxon>
    </lineage>
</organism>
<evidence type="ECO:0000313" key="12">
    <source>
        <dbReference type="Proteomes" id="UP001164761"/>
    </source>
</evidence>
<evidence type="ECO:0000256" key="10">
    <source>
        <dbReference type="SAM" id="Phobius"/>
    </source>
</evidence>
<feature type="compositionally biased region" description="Polar residues" evidence="9">
    <location>
        <begin position="550"/>
        <end position="563"/>
    </location>
</feature>
<dbReference type="Pfam" id="PF03155">
    <property type="entry name" value="Alg6_Alg8"/>
    <property type="match status" value="1"/>
</dbReference>
<dbReference type="Proteomes" id="UP001164761">
    <property type="component" value="Chromosome"/>
</dbReference>
<feature type="transmembrane region" description="Helical" evidence="10">
    <location>
        <begin position="224"/>
        <end position="245"/>
    </location>
</feature>
<feature type="transmembrane region" description="Helical" evidence="10">
    <location>
        <begin position="30"/>
        <end position="49"/>
    </location>
</feature>
<evidence type="ECO:0000256" key="7">
    <source>
        <dbReference type="ARBA" id="ARBA00022989"/>
    </source>
</evidence>
<evidence type="ECO:0000256" key="8">
    <source>
        <dbReference type="ARBA" id="ARBA00023136"/>
    </source>
</evidence>
<feature type="transmembrane region" description="Helical" evidence="10">
    <location>
        <begin position="112"/>
        <end position="132"/>
    </location>
</feature>
<reference evidence="11" key="1">
    <citation type="submission" date="2022-08" db="EMBL/GenBank/DDBJ databases">
        <title>Alicyclobacillus fastidiosus DSM 17978, complete genome.</title>
        <authorList>
            <person name="Wang Q."/>
            <person name="Cai R."/>
            <person name="Wang Z."/>
        </authorList>
    </citation>
    <scope>NUCLEOTIDE SEQUENCE</scope>
    <source>
        <strain evidence="11">DSM 17978</strain>
    </source>
</reference>
<keyword evidence="6" id="KW-0256">Endoplasmic reticulum</keyword>
<dbReference type="RefSeq" id="WP_268007616.1">
    <property type="nucleotide sequence ID" value="NZ_BSUT01000001.1"/>
</dbReference>
<keyword evidence="7 10" id="KW-1133">Transmembrane helix</keyword>
<feature type="transmembrane region" description="Helical" evidence="10">
    <location>
        <begin position="368"/>
        <end position="389"/>
    </location>
</feature>
<feature type="transmembrane region" description="Helical" evidence="10">
    <location>
        <begin position="489"/>
        <end position="508"/>
    </location>
</feature>
<sequence>MDRIQLSVEQTQNTTIPAESKSNRWFGDKVLWTFLALLVSSVLLQLWMAGKFRGYVGDQSTFISWMQSVEKVGIVKAYQSSQMDYPPIYPLLLGMLGHVASSLGMQVQPGQWLIKLPGIIFDAGAMIVMFVATKSVRPAWRLAILSLFCLNPAILFDTAVWGQIDILDGILSVTAILLVVTKRPLWSGFTFGVSLLSKFQSILIAPILMVYGLKVWMLNKHPKLSLKILAGAILPFGVFVIWFAAQGGGIVNMFHDSYVATTSEYPYLSLNAMNIWFELFGTSPGTSDATQVIPSVDYKLIGLILLFAAVVYASYYIWFSAKDVGETLLKAATIVSLSFYMLATEIHERYIIMALIFSMFTMLRDQRWAWFSIALTLTSFWDMWTVVYSTTSATADLWMVYLNCVILIAMFGLSNRDIVDSRRPFRRLSRKPIIVRVCIAVGTLALAVRSFMLLDSQPDWYPWLRFVLIAVGCAAAIIILVGPKLGRKIFVGATVTALVAAMAGPLVYNMDNITIFDGGSGRMSHFGFRGGGPMGGSVTNRYGNFGQWKNDGNFSPPSGTTPHPNGMGGLPRVGNSSQSKSK</sequence>
<feature type="transmembrane region" description="Helical" evidence="10">
    <location>
        <begin position="162"/>
        <end position="180"/>
    </location>
</feature>
<evidence type="ECO:0000256" key="6">
    <source>
        <dbReference type="ARBA" id="ARBA00022824"/>
    </source>
</evidence>
<keyword evidence="8 10" id="KW-0472">Membrane</keyword>
<feature type="transmembrane region" description="Helical" evidence="10">
    <location>
        <begin position="201"/>
        <end position="218"/>
    </location>
</feature>
<evidence type="ECO:0008006" key="13">
    <source>
        <dbReference type="Google" id="ProtNLM"/>
    </source>
</evidence>
<evidence type="ECO:0000313" key="11">
    <source>
        <dbReference type="EMBL" id="WAH43727.1"/>
    </source>
</evidence>
<evidence type="ECO:0000256" key="4">
    <source>
        <dbReference type="ARBA" id="ARBA00022679"/>
    </source>
</evidence>
<dbReference type="EMBL" id="CP104067">
    <property type="protein sequence ID" value="WAH43727.1"/>
    <property type="molecule type" value="Genomic_DNA"/>
</dbReference>
<keyword evidence="5 10" id="KW-0812">Transmembrane</keyword>